<gene>
    <name evidence="2" type="ORF">GCM10020369_56040</name>
</gene>
<evidence type="ECO:0000313" key="3">
    <source>
        <dbReference type="Proteomes" id="UP001501676"/>
    </source>
</evidence>
<feature type="domain" description="DUF6869" evidence="1">
    <location>
        <begin position="46"/>
        <end position="137"/>
    </location>
</feature>
<evidence type="ECO:0000259" key="1">
    <source>
        <dbReference type="Pfam" id="PF21746"/>
    </source>
</evidence>
<dbReference type="Pfam" id="PF21746">
    <property type="entry name" value="DUF6869"/>
    <property type="match status" value="1"/>
</dbReference>
<accession>A0ABP6T4B2</accession>
<dbReference type="EMBL" id="BAAAYN010000039">
    <property type="protein sequence ID" value="GAA3392835.1"/>
    <property type="molecule type" value="Genomic_DNA"/>
</dbReference>
<comment type="caution">
    <text evidence="2">The sequence shown here is derived from an EMBL/GenBank/DDBJ whole genome shotgun (WGS) entry which is preliminary data.</text>
</comment>
<evidence type="ECO:0000313" key="2">
    <source>
        <dbReference type="EMBL" id="GAA3392835.1"/>
    </source>
</evidence>
<sequence length="147" mass="15726">MTESVARIGADGACEYRPFDEPWVTWKSPAAVAEAWVSERRANELGPVWWFLSAVCAEPQPGVVDLVIALAHAAEGDADLVAAVGAGPLENLVHQAGGDAELMNEIERAARQEPAFRAALSCVWMGSDVPTAVKQRLVRFGAINISE</sequence>
<protein>
    <recommendedName>
        <fullName evidence="1">DUF6869 domain-containing protein</fullName>
    </recommendedName>
</protein>
<dbReference type="Proteomes" id="UP001501676">
    <property type="component" value="Unassembled WGS sequence"/>
</dbReference>
<organism evidence="2 3">
    <name type="scientific">Cryptosporangium minutisporangium</name>
    <dbReference type="NCBI Taxonomy" id="113569"/>
    <lineage>
        <taxon>Bacteria</taxon>
        <taxon>Bacillati</taxon>
        <taxon>Actinomycetota</taxon>
        <taxon>Actinomycetes</taxon>
        <taxon>Cryptosporangiales</taxon>
        <taxon>Cryptosporangiaceae</taxon>
        <taxon>Cryptosporangium</taxon>
    </lineage>
</organism>
<keyword evidence="3" id="KW-1185">Reference proteome</keyword>
<proteinExistence type="predicted"/>
<reference evidence="3" key="1">
    <citation type="journal article" date="2019" name="Int. J. Syst. Evol. Microbiol.">
        <title>The Global Catalogue of Microorganisms (GCM) 10K type strain sequencing project: providing services to taxonomists for standard genome sequencing and annotation.</title>
        <authorList>
            <consortium name="The Broad Institute Genomics Platform"/>
            <consortium name="The Broad Institute Genome Sequencing Center for Infectious Disease"/>
            <person name="Wu L."/>
            <person name="Ma J."/>
        </authorList>
    </citation>
    <scope>NUCLEOTIDE SEQUENCE [LARGE SCALE GENOMIC DNA]</scope>
    <source>
        <strain evidence="3">JCM 9458</strain>
    </source>
</reference>
<dbReference type="InterPro" id="IPR049221">
    <property type="entry name" value="DUF6869"/>
</dbReference>
<name>A0ABP6T4B2_9ACTN</name>